<reference evidence="1 2" key="1">
    <citation type="submission" date="2017-06" db="EMBL/GenBank/DDBJ databases">
        <authorList>
            <person name="Kim H.J."/>
            <person name="Triplett B.A."/>
        </authorList>
    </citation>
    <scope>NUCLEOTIDE SEQUENCE [LARGE SCALE GENOMIC DNA]</scope>
</reference>
<dbReference type="GeneID" id="77936360"/>
<accession>A0A2L0V144</accession>
<dbReference type="EMBL" id="MF403009">
    <property type="protein sequence ID" value="AUZ95491.1"/>
    <property type="molecule type" value="Genomic_DNA"/>
</dbReference>
<organism evidence="1 2">
    <name type="scientific">Agrobacterium phage Atu_ph08</name>
    <dbReference type="NCBI Taxonomy" id="2024265"/>
    <lineage>
        <taxon>Viruses</taxon>
        <taxon>Duplodnaviria</taxon>
        <taxon>Heunggongvirae</taxon>
        <taxon>Uroviricota</taxon>
        <taxon>Caudoviricetes</taxon>
        <taxon>Roslyckyvirus</taxon>
        <taxon>Roslyckyvirus ph08</taxon>
    </lineage>
</organism>
<dbReference type="KEGG" id="vg:77936360"/>
<keyword evidence="2" id="KW-1185">Reference proteome</keyword>
<sequence>MTSILETVLINSPPQIIGVDLGYGPDRSALFLCSFDENADFQMVTLDEDGLARVTVEGIVPHAPTRPFEPNRFSKSRGRI</sequence>
<name>A0A2L0V144_9CAUD</name>
<proteinExistence type="predicted"/>
<evidence type="ECO:0000313" key="2">
    <source>
        <dbReference type="Proteomes" id="UP000222678"/>
    </source>
</evidence>
<protein>
    <submittedName>
        <fullName evidence="1">Uncharacterized protein</fullName>
    </submittedName>
</protein>
<dbReference type="Proteomes" id="UP000222678">
    <property type="component" value="Genome"/>
</dbReference>
<dbReference type="RefSeq" id="YP_010660365.1">
    <property type="nucleotide sequence ID" value="NC_070876.1"/>
</dbReference>
<evidence type="ECO:0000313" key="1">
    <source>
        <dbReference type="EMBL" id="AUZ95491.1"/>
    </source>
</evidence>